<accession>A0ABQ1FCS4</accession>
<keyword evidence="2" id="KW-1185">Reference proteome</keyword>
<protein>
    <submittedName>
        <fullName evidence="1">Uncharacterized protein</fullName>
    </submittedName>
</protein>
<reference evidence="2" key="1">
    <citation type="journal article" date="2019" name="Int. J. Syst. Evol. Microbiol.">
        <title>The Global Catalogue of Microorganisms (GCM) 10K type strain sequencing project: providing services to taxonomists for standard genome sequencing and annotation.</title>
        <authorList>
            <consortium name="The Broad Institute Genomics Platform"/>
            <consortium name="The Broad Institute Genome Sequencing Center for Infectious Disease"/>
            <person name="Wu L."/>
            <person name="Ma J."/>
        </authorList>
    </citation>
    <scope>NUCLEOTIDE SEQUENCE [LARGE SCALE GENOMIC DNA]</scope>
    <source>
        <strain evidence="2">CGMCC 1.15043</strain>
    </source>
</reference>
<dbReference type="EMBL" id="BMHE01000050">
    <property type="protein sequence ID" value="GGA06352.1"/>
    <property type="molecule type" value="Genomic_DNA"/>
</dbReference>
<sequence>MIINGEKFSVQSVQYGKMDYNSKVERTEKTQWLSKKEITIVKIAAIASLLLVAKAVKVNVVRYVTSQ</sequence>
<proteinExistence type="predicted"/>
<comment type="caution">
    <text evidence="1">The sequence shown here is derived from an EMBL/GenBank/DDBJ whole genome shotgun (WGS) entry which is preliminary data.</text>
</comment>
<dbReference type="Proteomes" id="UP000615455">
    <property type="component" value="Unassembled WGS sequence"/>
</dbReference>
<name>A0ABQ1FCS4_9BACL</name>
<evidence type="ECO:0000313" key="1">
    <source>
        <dbReference type="EMBL" id="GGA06352.1"/>
    </source>
</evidence>
<gene>
    <name evidence="1" type="ORF">GCM10008018_60250</name>
</gene>
<organism evidence="1 2">
    <name type="scientific">Paenibacillus marchantiophytorum</name>
    <dbReference type="NCBI Taxonomy" id="1619310"/>
    <lineage>
        <taxon>Bacteria</taxon>
        <taxon>Bacillati</taxon>
        <taxon>Bacillota</taxon>
        <taxon>Bacilli</taxon>
        <taxon>Bacillales</taxon>
        <taxon>Paenibacillaceae</taxon>
        <taxon>Paenibacillus</taxon>
    </lineage>
</organism>
<evidence type="ECO:0000313" key="2">
    <source>
        <dbReference type="Proteomes" id="UP000615455"/>
    </source>
</evidence>